<dbReference type="Proteomes" id="UP001595616">
    <property type="component" value="Unassembled WGS sequence"/>
</dbReference>
<protein>
    <submittedName>
        <fullName evidence="3">ThuA domain-containing protein</fullName>
    </submittedName>
</protein>
<dbReference type="EMBL" id="JBHRYQ010000001">
    <property type="protein sequence ID" value="MFC3810404.1"/>
    <property type="molecule type" value="Genomic_DNA"/>
</dbReference>
<dbReference type="SUPFAM" id="SSF52317">
    <property type="entry name" value="Class I glutamine amidotransferase-like"/>
    <property type="match status" value="1"/>
</dbReference>
<dbReference type="SMART" id="SM00089">
    <property type="entry name" value="PKD"/>
    <property type="match status" value="1"/>
</dbReference>
<feature type="chain" id="PRO_5045180352" evidence="1">
    <location>
        <begin position="24"/>
        <end position="512"/>
    </location>
</feature>
<dbReference type="InterPro" id="IPR013783">
    <property type="entry name" value="Ig-like_fold"/>
</dbReference>
<dbReference type="Pfam" id="PF06283">
    <property type="entry name" value="ThuA"/>
    <property type="match status" value="1"/>
</dbReference>
<dbReference type="Gene3D" id="2.120.10.30">
    <property type="entry name" value="TolB, C-terminal domain"/>
    <property type="match status" value="1"/>
</dbReference>
<reference evidence="4" key="1">
    <citation type="journal article" date="2019" name="Int. J. Syst. Evol. Microbiol.">
        <title>The Global Catalogue of Microorganisms (GCM) 10K type strain sequencing project: providing services to taxonomists for standard genome sequencing and annotation.</title>
        <authorList>
            <consortium name="The Broad Institute Genomics Platform"/>
            <consortium name="The Broad Institute Genome Sequencing Center for Infectious Disease"/>
            <person name="Wu L."/>
            <person name="Ma J."/>
        </authorList>
    </citation>
    <scope>NUCLEOTIDE SEQUENCE [LARGE SCALE GENOMIC DNA]</scope>
    <source>
        <strain evidence="4">CECT 7956</strain>
    </source>
</reference>
<dbReference type="PANTHER" id="PTHR40469:SF2">
    <property type="entry name" value="GALACTOSE-BINDING DOMAIN-LIKE SUPERFAMILY PROTEIN"/>
    <property type="match status" value="1"/>
</dbReference>
<dbReference type="Gene3D" id="2.60.40.10">
    <property type="entry name" value="Immunoglobulins"/>
    <property type="match status" value="1"/>
</dbReference>
<dbReference type="InterPro" id="IPR029062">
    <property type="entry name" value="Class_I_gatase-like"/>
</dbReference>
<comment type="caution">
    <text evidence="3">The sequence shown here is derived from an EMBL/GenBank/DDBJ whole genome shotgun (WGS) entry which is preliminary data.</text>
</comment>
<dbReference type="InterPro" id="IPR011042">
    <property type="entry name" value="6-blade_b-propeller_TolB-like"/>
</dbReference>
<gene>
    <name evidence="3" type="ORF">ACFOOI_07065</name>
</gene>
<evidence type="ECO:0000256" key="1">
    <source>
        <dbReference type="SAM" id="SignalP"/>
    </source>
</evidence>
<dbReference type="CDD" id="cd00146">
    <property type="entry name" value="PKD"/>
    <property type="match status" value="1"/>
</dbReference>
<feature type="domain" description="PKD/Chitinase" evidence="2">
    <location>
        <begin position="436"/>
        <end position="509"/>
    </location>
</feature>
<accession>A0ABV7YTA1</accession>
<keyword evidence="4" id="KW-1185">Reference proteome</keyword>
<evidence type="ECO:0000313" key="4">
    <source>
        <dbReference type="Proteomes" id="UP001595616"/>
    </source>
</evidence>
<proteinExistence type="predicted"/>
<keyword evidence="1" id="KW-0732">Signal</keyword>
<dbReference type="InterPro" id="IPR029010">
    <property type="entry name" value="ThuA-like"/>
</dbReference>
<dbReference type="Gene3D" id="3.40.50.880">
    <property type="match status" value="1"/>
</dbReference>
<dbReference type="RefSeq" id="WP_379836515.1">
    <property type="nucleotide sequence ID" value="NZ_JBHRYQ010000001.1"/>
</dbReference>
<dbReference type="PANTHER" id="PTHR40469">
    <property type="entry name" value="SECRETED GLYCOSYL HYDROLASE"/>
    <property type="match status" value="1"/>
</dbReference>
<sequence length="512" mass="57807">MLLKKYKSLVLIVLFSIGFSANAQVLVLGADLSPLDIKKLSLLKTEAQKQGVKIEISNSSNALNFDNLKSYKALFFYKFKINSLSLEESSAILSYFKTGGGVIGVHDIFEENPKWLWFEHLFGNKTKTAPLSDINVISNLSLKGVSLPPLWKLTDSPIVVYNQQAGYAKVLMDISAKPLAWYHKTSFGNTCFYTSLGGADATWENSNFQNLLIGAIKYVMPVSLDSLENKEEVLLPSISQFKSETVLDSLSDAFLLKSVSDDQILIFDKNGSLLKYNPVNATKYILGKFPSLVSSEAFTIDPEYATNGYVYFYKKTEEELPNVSRIHINQDVAVADSFSVFSSLPNLKDKVYTFEGLDMFGLPKYYDKKHFVLKENKIYIEQKDDTDEVISREPFVVPIVDYIQSFDFNKNGELLLLSSGKLTKVSYEKDGHFAPIARFEYQVSTGKLPKVASFEAKGISENTYSWEIDNKILNGQKVKYIFRKVGTYKVKLKVENAFHKTAEFTQQIDIKK</sequence>
<organism evidence="3 4">
    <name type="scientific">Lacihabitans lacunae</name>
    <dbReference type="NCBI Taxonomy" id="1028214"/>
    <lineage>
        <taxon>Bacteria</taxon>
        <taxon>Pseudomonadati</taxon>
        <taxon>Bacteroidota</taxon>
        <taxon>Cytophagia</taxon>
        <taxon>Cytophagales</taxon>
        <taxon>Leadbetterellaceae</taxon>
        <taxon>Lacihabitans</taxon>
    </lineage>
</organism>
<feature type="signal peptide" evidence="1">
    <location>
        <begin position="1"/>
        <end position="23"/>
    </location>
</feature>
<dbReference type="SUPFAM" id="SSF49299">
    <property type="entry name" value="PKD domain"/>
    <property type="match status" value="1"/>
</dbReference>
<evidence type="ECO:0000259" key="2">
    <source>
        <dbReference type="SMART" id="SM00089"/>
    </source>
</evidence>
<evidence type="ECO:0000313" key="3">
    <source>
        <dbReference type="EMBL" id="MFC3810404.1"/>
    </source>
</evidence>
<dbReference type="InterPro" id="IPR022409">
    <property type="entry name" value="PKD/Chitinase_dom"/>
</dbReference>
<name>A0ABV7YTA1_9BACT</name>
<dbReference type="InterPro" id="IPR035986">
    <property type="entry name" value="PKD_dom_sf"/>
</dbReference>